<gene>
    <name evidence="2" type="ORF">AAE3_LOCUS13090</name>
</gene>
<comment type="caution">
    <text evidence="2">The sequence shown here is derived from an EMBL/GenBank/DDBJ whole genome shotgun (WGS) entry which is preliminary data.</text>
</comment>
<feature type="compositionally biased region" description="Polar residues" evidence="1">
    <location>
        <begin position="25"/>
        <end position="42"/>
    </location>
</feature>
<dbReference type="AlphaFoldDB" id="A0A8S0WCL8"/>
<evidence type="ECO:0000256" key="1">
    <source>
        <dbReference type="SAM" id="MobiDB-lite"/>
    </source>
</evidence>
<evidence type="ECO:0000313" key="3">
    <source>
        <dbReference type="Proteomes" id="UP000467700"/>
    </source>
</evidence>
<keyword evidence="3" id="KW-1185">Reference proteome</keyword>
<name>A0A8S0WCL8_CYCAE</name>
<reference evidence="2 3" key="1">
    <citation type="submission" date="2020-01" db="EMBL/GenBank/DDBJ databases">
        <authorList>
            <person name="Gupta K D."/>
        </authorList>
    </citation>
    <scope>NUCLEOTIDE SEQUENCE [LARGE SCALE GENOMIC DNA]</scope>
</reference>
<feature type="region of interest" description="Disordered" evidence="1">
    <location>
        <begin position="1"/>
        <end position="60"/>
    </location>
</feature>
<dbReference type="Proteomes" id="UP000467700">
    <property type="component" value="Unassembled WGS sequence"/>
</dbReference>
<protein>
    <submittedName>
        <fullName evidence="2">Uncharacterized protein</fullName>
    </submittedName>
</protein>
<dbReference type="EMBL" id="CACVBS010000098">
    <property type="protein sequence ID" value="CAA7270838.1"/>
    <property type="molecule type" value="Genomic_DNA"/>
</dbReference>
<organism evidence="2 3">
    <name type="scientific">Cyclocybe aegerita</name>
    <name type="common">Black poplar mushroom</name>
    <name type="synonym">Agrocybe aegerita</name>
    <dbReference type="NCBI Taxonomy" id="1973307"/>
    <lineage>
        <taxon>Eukaryota</taxon>
        <taxon>Fungi</taxon>
        <taxon>Dikarya</taxon>
        <taxon>Basidiomycota</taxon>
        <taxon>Agaricomycotina</taxon>
        <taxon>Agaricomycetes</taxon>
        <taxon>Agaricomycetidae</taxon>
        <taxon>Agaricales</taxon>
        <taxon>Agaricineae</taxon>
        <taxon>Bolbitiaceae</taxon>
        <taxon>Cyclocybe</taxon>
    </lineage>
</organism>
<accession>A0A8S0WCL8</accession>
<sequence length="284" mass="30894">MHGNGLSVGGLLNHSPDISAKNARSMPTDSSEPPMTPRNSSPLWEVPRHTSTTTSANPNLAHAPTPEFCYKVVLKNPKTHIFDSSNLFFGSGGSLDPPDLNKCLHLTLTCDKKQFLEDVDWYLWGDKDFEDGIVIPMSLHEGLSVCGQTADGCVLYHFPAVQQLLTHTALSFPNSVYQLIFYDPDSDSSEYTTSDKSLSDDDMNIYVDNSDSKDFKNTAPPHATSALPLDSSPVFHYNISQAYLSPPASVLSTVTLSNPITTANFSILSGPGQHTTSELVQQTA</sequence>
<feature type="compositionally biased region" description="Polar residues" evidence="1">
    <location>
        <begin position="49"/>
        <end position="58"/>
    </location>
</feature>
<proteinExistence type="predicted"/>
<evidence type="ECO:0000313" key="2">
    <source>
        <dbReference type="EMBL" id="CAA7270838.1"/>
    </source>
</evidence>